<evidence type="ECO:0000313" key="2">
    <source>
        <dbReference type="Proteomes" id="UP000053732"/>
    </source>
</evidence>
<dbReference type="Proteomes" id="UP000053732">
    <property type="component" value="Unassembled WGS sequence"/>
</dbReference>
<name>A0A0G4PPF2_PENC3</name>
<reference evidence="1 2" key="1">
    <citation type="journal article" date="2014" name="Nat. Commun.">
        <title>Multiple recent horizontal transfers of a large genomic region in cheese making fungi.</title>
        <authorList>
            <person name="Cheeseman K."/>
            <person name="Ropars J."/>
            <person name="Renault P."/>
            <person name="Dupont J."/>
            <person name="Gouzy J."/>
            <person name="Branca A."/>
            <person name="Abraham A.L."/>
            <person name="Ceppi M."/>
            <person name="Conseiller E."/>
            <person name="Debuchy R."/>
            <person name="Malagnac F."/>
            <person name="Goarin A."/>
            <person name="Silar P."/>
            <person name="Lacoste S."/>
            <person name="Sallet E."/>
            <person name="Bensimon A."/>
            <person name="Giraud T."/>
            <person name="Brygoo Y."/>
        </authorList>
    </citation>
    <scope>NUCLEOTIDE SEQUENCE [LARGE SCALE GENOMIC DNA]</scope>
    <source>
        <strain evidence="2">FM 013</strain>
    </source>
</reference>
<gene>
    <name evidence="1" type="ORF">PCAMFM013_S026g000124</name>
</gene>
<protein>
    <submittedName>
        <fullName evidence="1">Str. FM013</fullName>
    </submittedName>
</protein>
<organism evidence="1 2">
    <name type="scientific">Penicillium camemberti (strain FM 013)</name>
    <dbReference type="NCBI Taxonomy" id="1429867"/>
    <lineage>
        <taxon>Eukaryota</taxon>
        <taxon>Fungi</taxon>
        <taxon>Dikarya</taxon>
        <taxon>Ascomycota</taxon>
        <taxon>Pezizomycotina</taxon>
        <taxon>Eurotiomycetes</taxon>
        <taxon>Eurotiomycetidae</taxon>
        <taxon>Eurotiales</taxon>
        <taxon>Aspergillaceae</taxon>
        <taxon>Penicillium</taxon>
    </lineage>
</organism>
<keyword evidence="2" id="KW-1185">Reference proteome</keyword>
<dbReference type="AlphaFoldDB" id="A0A0G4PPF2"/>
<evidence type="ECO:0000313" key="1">
    <source>
        <dbReference type="EMBL" id="CRL28259.1"/>
    </source>
</evidence>
<accession>A0A0G4PPF2</accession>
<proteinExistence type="predicted"/>
<sequence length="53" mass="5784">MVLHTNDCIPPGLFGHSLQALKSNYTPEVASTPRYGPQLQHGPYFILGSDRGT</sequence>
<dbReference type="EMBL" id="HG793159">
    <property type="protein sequence ID" value="CRL28259.1"/>
    <property type="molecule type" value="Genomic_DNA"/>
</dbReference>